<evidence type="ECO:0000313" key="1">
    <source>
        <dbReference type="EMBL" id="MFC2974391.1"/>
    </source>
</evidence>
<organism evidence="1 2">
    <name type="scientific">Azotobacter bryophylli</name>
    <dbReference type="NCBI Taxonomy" id="1986537"/>
    <lineage>
        <taxon>Bacteria</taxon>
        <taxon>Pseudomonadati</taxon>
        <taxon>Pseudomonadota</taxon>
        <taxon>Gammaproteobacteria</taxon>
        <taxon>Pseudomonadales</taxon>
        <taxon>Pseudomonadaceae</taxon>
        <taxon>Azotobacter</taxon>
    </lineage>
</organism>
<protein>
    <submittedName>
        <fullName evidence="1">HMA2 domain-containing protein</fullName>
    </submittedName>
</protein>
<dbReference type="EMBL" id="JBHRSJ010000035">
    <property type="protein sequence ID" value="MFC2974391.1"/>
    <property type="molecule type" value="Genomic_DNA"/>
</dbReference>
<dbReference type="Pfam" id="PF19991">
    <property type="entry name" value="HMA_2"/>
    <property type="match status" value="1"/>
</dbReference>
<dbReference type="Gene3D" id="3.30.70.100">
    <property type="match status" value="1"/>
</dbReference>
<accession>A0ABV7AZR1</accession>
<evidence type="ECO:0000313" key="2">
    <source>
        <dbReference type="Proteomes" id="UP001595457"/>
    </source>
</evidence>
<reference evidence="2" key="1">
    <citation type="journal article" date="2019" name="Int. J. Syst. Evol. Microbiol.">
        <title>The Global Catalogue of Microorganisms (GCM) 10K type strain sequencing project: providing services to taxonomists for standard genome sequencing and annotation.</title>
        <authorList>
            <consortium name="The Broad Institute Genomics Platform"/>
            <consortium name="The Broad Institute Genome Sequencing Center for Infectious Disease"/>
            <person name="Wu L."/>
            <person name="Ma J."/>
        </authorList>
    </citation>
    <scope>NUCLEOTIDE SEQUENCE [LARGE SCALE GENOMIC DNA]</scope>
    <source>
        <strain evidence="2">KCTC 62195</strain>
    </source>
</reference>
<comment type="caution">
    <text evidence="1">The sequence shown here is derived from an EMBL/GenBank/DDBJ whole genome shotgun (WGS) entry which is preliminary data.</text>
</comment>
<proteinExistence type="predicted"/>
<keyword evidence="2" id="KW-1185">Reference proteome</keyword>
<dbReference type="RefSeq" id="WP_377816560.1">
    <property type="nucleotide sequence ID" value="NZ_JBHRSJ010000035.1"/>
</dbReference>
<gene>
    <name evidence="1" type="ORF">ACFOJE_19545</name>
</gene>
<sequence>MTAYLHHLPGRLRVRSCALRRNDSKARTAREHLAGQAGVLSVETNVTTGSLLVRYDTDRIDAQRILQALGSLGIVRHPSAAQRPAPRSELAQVTEGLVDRFASKLVETVIERSAVALVAALI</sequence>
<dbReference type="SUPFAM" id="SSF55008">
    <property type="entry name" value="HMA, heavy metal-associated domain"/>
    <property type="match status" value="1"/>
</dbReference>
<dbReference type="Proteomes" id="UP001595457">
    <property type="component" value="Unassembled WGS sequence"/>
</dbReference>
<dbReference type="InterPro" id="IPR036163">
    <property type="entry name" value="HMA_dom_sf"/>
</dbReference>
<name>A0ABV7AZR1_9GAMM</name>